<sequence>MALQDRGHSNGRRPQPIVVPTQDSRDTQVVPHHPSLPTPEVSPEELSDSSDDMVIIDGDLLEESKSVLGLDYYMRSTGQLRQQTYPGAVTAGGRRAADVQTLGDGASIDGGLEAVTGSWTWLTDSPFLDALVNWIEGPDTATQPKGQEKDNKSNPWLDIPFQFIALLTYPEPDLKSGNKMTLAMVRETSFVRQRRKTLMMLTAYTLVVRYCSFDFFILVLFASNCAMLFLMKNSGRMNVNMAKRAVRQRVGWAKQWAGSIFKRGGSNNLNSNITISNHGHSHSGSAEHHRTHSGSMSHISNSNLHHHSEQQSSSAAHSVRSSPAPLDGSAVTSAETSPQVKRRGLFGKRVPVSSAQQPSGSTYTQGTALSSTSVPLHSGDTASVLNSSATTAAITTPKRRFFRRNQNGSNNSTTTITGATASTSSAPVPIPTKANTTSHHKSTTSLGGSTGTATTPTRSTTYMATTSATTTNVMHTPQLSSSPLSQSQSLPQLQFSPLKPFNVPMLNSDTEMEQADARWATRSGFLAMTPPPVLRPSSAGESSSTVNNPAAAAASASTATAQATTVPSSSSSSMTSSPRTGTESEGLLAPIPIPLPFNTTTGTGGSKQGPMMLSGLSQLLGRSSSPSPPPCDDEEVLDSKGQEQYGDMLPTTGTGVAAVAGTLDAVTSASVAGMEDF</sequence>
<evidence type="ECO:0000313" key="3">
    <source>
        <dbReference type="EMBL" id="KAG0294598.1"/>
    </source>
</evidence>
<comment type="caution">
    <text evidence="3">The sequence shown here is derived from an EMBL/GenBank/DDBJ whole genome shotgun (WGS) entry which is preliminary data.</text>
</comment>
<name>A0ABQ7KCK7_9FUNG</name>
<reference evidence="3 4" key="1">
    <citation type="journal article" date="2020" name="Fungal Divers.">
        <title>Resolving the Mortierellaceae phylogeny through synthesis of multi-gene phylogenetics and phylogenomics.</title>
        <authorList>
            <person name="Vandepol N."/>
            <person name="Liber J."/>
            <person name="Desiro A."/>
            <person name="Na H."/>
            <person name="Kennedy M."/>
            <person name="Barry K."/>
            <person name="Grigoriev I.V."/>
            <person name="Miller A.N."/>
            <person name="O'Donnell K."/>
            <person name="Stajich J.E."/>
            <person name="Bonito G."/>
        </authorList>
    </citation>
    <scope>NUCLEOTIDE SEQUENCE [LARGE SCALE GENOMIC DNA]</scope>
    <source>
        <strain evidence="3 4">AD045</strain>
    </source>
</reference>
<accession>A0ABQ7KCK7</accession>
<dbReference type="EMBL" id="JAAAIM010000113">
    <property type="protein sequence ID" value="KAG0294598.1"/>
    <property type="molecule type" value="Genomic_DNA"/>
</dbReference>
<feature type="compositionally biased region" description="Low complexity" evidence="1">
    <location>
        <begin position="310"/>
        <end position="324"/>
    </location>
</feature>
<organism evidence="3 4">
    <name type="scientific">Linnemannia gamsii</name>
    <dbReference type="NCBI Taxonomy" id="64522"/>
    <lineage>
        <taxon>Eukaryota</taxon>
        <taxon>Fungi</taxon>
        <taxon>Fungi incertae sedis</taxon>
        <taxon>Mucoromycota</taxon>
        <taxon>Mortierellomycotina</taxon>
        <taxon>Mortierellomycetes</taxon>
        <taxon>Mortierellales</taxon>
        <taxon>Mortierellaceae</taxon>
        <taxon>Linnemannia</taxon>
    </lineage>
</organism>
<dbReference type="Proteomes" id="UP001194696">
    <property type="component" value="Unassembled WGS sequence"/>
</dbReference>
<feature type="compositionally biased region" description="Low complexity" evidence="1">
    <location>
        <begin position="542"/>
        <end position="577"/>
    </location>
</feature>
<feature type="compositionally biased region" description="Low complexity" evidence="1">
    <location>
        <begin position="613"/>
        <end position="625"/>
    </location>
</feature>
<keyword evidence="2" id="KW-0472">Membrane</keyword>
<evidence type="ECO:0000256" key="2">
    <source>
        <dbReference type="SAM" id="Phobius"/>
    </source>
</evidence>
<feature type="region of interest" description="Disordered" evidence="1">
    <location>
        <begin position="395"/>
        <end position="459"/>
    </location>
</feature>
<feature type="transmembrane region" description="Helical" evidence="2">
    <location>
        <begin position="201"/>
        <end position="231"/>
    </location>
</feature>
<evidence type="ECO:0000313" key="4">
    <source>
        <dbReference type="Proteomes" id="UP001194696"/>
    </source>
</evidence>
<keyword evidence="2" id="KW-0812">Transmembrane</keyword>
<feature type="compositionally biased region" description="Low complexity" evidence="1">
    <location>
        <begin position="407"/>
        <end position="459"/>
    </location>
</feature>
<keyword evidence="2" id="KW-1133">Transmembrane helix</keyword>
<feature type="region of interest" description="Disordered" evidence="1">
    <location>
        <begin position="1"/>
        <end position="49"/>
    </location>
</feature>
<feature type="compositionally biased region" description="Polar residues" evidence="1">
    <location>
        <begin position="330"/>
        <end position="339"/>
    </location>
</feature>
<feature type="region of interest" description="Disordered" evidence="1">
    <location>
        <begin position="271"/>
        <end position="374"/>
    </location>
</feature>
<protein>
    <submittedName>
        <fullName evidence="3">Uncharacterized protein</fullName>
    </submittedName>
</protein>
<keyword evidence="4" id="KW-1185">Reference proteome</keyword>
<feature type="compositionally biased region" description="Polar residues" evidence="1">
    <location>
        <begin position="353"/>
        <end position="374"/>
    </location>
</feature>
<gene>
    <name evidence="3" type="ORF">BGZ96_000871</name>
</gene>
<proteinExistence type="predicted"/>
<feature type="region of interest" description="Disordered" evidence="1">
    <location>
        <begin position="530"/>
        <end position="638"/>
    </location>
</feature>
<evidence type="ECO:0000256" key="1">
    <source>
        <dbReference type="SAM" id="MobiDB-lite"/>
    </source>
</evidence>
<feature type="compositionally biased region" description="Low complexity" evidence="1">
    <location>
        <begin position="271"/>
        <end position="284"/>
    </location>
</feature>